<dbReference type="Gene3D" id="3.40.930.10">
    <property type="entry name" value="Mannitol-specific EII, Chain A"/>
    <property type="match status" value="1"/>
</dbReference>
<protein>
    <submittedName>
        <fullName evidence="9">Uncharacterized protein</fullName>
    </submittedName>
</protein>
<keyword evidence="1" id="KW-0808">Transferase</keyword>
<dbReference type="GO" id="GO:0009401">
    <property type="term" value="P:phosphoenolpyruvate-dependent sugar phosphotransferase system"/>
    <property type="evidence" value="ECO:0007669"/>
    <property type="project" value="InterPro"/>
</dbReference>
<dbReference type="GO" id="GO:0006355">
    <property type="term" value="P:regulation of DNA-templated transcription"/>
    <property type="evidence" value="ECO:0007669"/>
    <property type="project" value="InterPro"/>
</dbReference>
<dbReference type="GeneID" id="82203698"/>
<dbReference type="Pfam" id="PF05043">
    <property type="entry name" value="Mga"/>
    <property type="match status" value="1"/>
</dbReference>
<dbReference type="InterPro" id="IPR007737">
    <property type="entry name" value="Mga_HTH"/>
</dbReference>
<feature type="domain" description="PTS EIIA type-2" evidence="6">
    <location>
        <begin position="514"/>
        <end position="657"/>
    </location>
</feature>
<dbReference type="PROSITE" id="PS51372">
    <property type="entry name" value="PRD_2"/>
    <property type="match status" value="2"/>
</dbReference>
<dbReference type="GO" id="GO:0008982">
    <property type="term" value="F:protein-N(PI)-phosphohistidine-sugar phosphotransferase activity"/>
    <property type="evidence" value="ECO:0007669"/>
    <property type="project" value="InterPro"/>
</dbReference>
<evidence type="ECO:0000313" key="9">
    <source>
        <dbReference type="EMBL" id="OLU37035.1"/>
    </source>
</evidence>
<dbReference type="AlphaFoldDB" id="A0A1U7NDF5"/>
<dbReference type="Gene3D" id="1.10.1790.10">
    <property type="entry name" value="PRD domain"/>
    <property type="match status" value="2"/>
</dbReference>
<dbReference type="Gene3D" id="1.10.10.10">
    <property type="entry name" value="Winged helix-like DNA-binding domain superfamily/Winged helix DNA-binding domain"/>
    <property type="match status" value="1"/>
</dbReference>
<feature type="domain" description="PRD" evidence="8">
    <location>
        <begin position="189"/>
        <end position="292"/>
    </location>
</feature>
<evidence type="ECO:0000256" key="4">
    <source>
        <dbReference type="ARBA" id="ARBA00023159"/>
    </source>
</evidence>
<dbReference type="Pfam" id="PF08279">
    <property type="entry name" value="HTH_11"/>
    <property type="match status" value="1"/>
</dbReference>
<name>A0A1U7NDF5_9FIRM</name>
<dbReference type="InterPro" id="IPR013196">
    <property type="entry name" value="HTH_11"/>
</dbReference>
<dbReference type="CDD" id="cd05568">
    <property type="entry name" value="PTS_IIB_bgl_like"/>
    <property type="match status" value="1"/>
</dbReference>
<dbReference type="SUPFAM" id="SSF46894">
    <property type="entry name" value="C-terminal effector domain of the bipartite response regulators"/>
    <property type="match status" value="1"/>
</dbReference>
<dbReference type="InterPro" id="IPR016032">
    <property type="entry name" value="Sig_transdc_resp-reg_C-effctor"/>
</dbReference>
<dbReference type="InterPro" id="IPR011608">
    <property type="entry name" value="PRD"/>
</dbReference>
<evidence type="ECO:0000259" key="8">
    <source>
        <dbReference type="PROSITE" id="PS51372"/>
    </source>
</evidence>
<proteinExistence type="predicted"/>
<dbReference type="Gene3D" id="3.40.50.2300">
    <property type="match status" value="1"/>
</dbReference>
<feature type="domain" description="PRD" evidence="8">
    <location>
        <begin position="293"/>
        <end position="400"/>
    </location>
</feature>
<keyword evidence="4" id="KW-0010">Activator</keyword>
<gene>
    <name evidence="9" type="ORF">BO222_11160</name>
</gene>
<dbReference type="PROSITE" id="PS51099">
    <property type="entry name" value="PTS_EIIB_TYPE_2"/>
    <property type="match status" value="1"/>
</dbReference>
<accession>A0A1U7NDF5</accession>
<evidence type="ECO:0000256" key="5">
    <source>
        <dbReference type="ARBA" id="ARBA00023163"/>
    </source>
</evidence>
<keyword evidence="10" id="KW-1185">Reference proteome</keyword>
<dbReference type="OrthoDB" id="3710983at2"/>
<evidence type="ECO:0000256" key="3">
    <source>
        <dbReference type="ARBA" id="ARBA00023015"/>
    </source>
</evidence>
<keyword evidence="3" id="KW-0805">Transcription regulation</keyword>
<dbReference type="Pfam" id="PF00359">
    <property type="entry name" value="PTS_EIIA_2"/>
    <property type="match status" value="1"/>
</dbReference>
<evidence type="ECO:0000259" key="6">
    <source>
        <dbReference type="PROSITE" id="PS51094"/>
    </source>
</evidence>
<dbReference type="InterPro" id="IPR016152">
    <property type="entry name" value="PTrfase/Anion_transptr"/>
</dbReference>
<dbReference type="PANTHER" id="PTHR30185:SF18">
    <property type="entry name" value="TRANSCRIPTIONAL REGULATOR MTLR"/>
    <property type="match status" value="1"/>
</dbReference>
<feature type="domain" description="PTS EIIB type-2" evidence="7">
    <location>
        <begin position="403"/>
        <end position="495"/>
    </location>
</feature>
<evidence type="ECO:0000256" key="2">
    <source>
        <dbReference type="ARBA" id="ARBA00022737"/>
    </source>
</evidence>
<dbReference type="RefSeq" id="WP_075820867.1">
    <property type="nucleotide sequence ID" value="NZ_CAOUMU010000052.1"/>
</dbReference>
<evidence type="ECO:0000313" key="10">
    <source>
        <dbReference type="Proteomes" id="UP000186341"/>
    </source>
</evidence>
<dbReference type="InterPro" id="IPR050661">
    <property type="entry name" value="BglG_antiterminators"/>
</dbReference>
<dbReference type="SUPFAM" id="SSF63520">
    <property type="entry name" value="PTS-regulatory domain, PRD"/>
    <property type="match status" value="2"/>
</dbReference>
<reference evidence="9 10" key="1">
    <citation type="submission" date="2016-11" db="EMBL/GenBank/DDBJ databases">
        <title>Description of two novel members of the family Erysipelotrichaceae: Ileibacterium lipovorans gen. nov., sp. nov. and Dubosiella newyorkensis, gen. nov., sp. nov.</title>
        <authorList>
            <person name="Cox L.M."/>
            <person name="Sohn J."/>
            <person name="Tyrrell K.L."/>
            <person name="Citron D.M."/>
            <person name="Lawson P.A."/>
            <person name="Patel N.B."/>
            <person name="Iizumi T."/>
            <person name="Perez-Perez G.I."/>
            <person name="Goldstein E.J."/>
            <person name="Blaser M.J."/>
        </authorList>
    </citation>
    <scope>NUCLEOTIDE SEQUENCE [LARGE SCALE GENOMIC DNA]</scope>
    <source>
        <strain evidence="9 10">NYU-BL-A3</strain>
    </source>
</reference>
<dbReference type="Pfam" id="PF00874">
    <property type="entry name" value="PRD"/>
    <property type="match status" value="2"/>
</dbReference>
<dbReference type="Proteomes" id="UP000186341">
    <property type="component" value="Unassembled WGS sequence"/>
</dbReference>
<dbReference type="InterPro" id="IPR036095">
    <property type="entry name" value="PTS_EIIB-like_sf"/>
</dbReference>
<dbReference type="InterPro" id="IPR036388">
    <property type="entry name" value="WH-like_DNA-bd_sf"/>
</dbReference>
<dbReference type="SUPFAM" id="SSF52794">
    <property type="entry name" value="PTS system IIB component-like"/>
    <property type="match status" value="1"/>
</dbReference>
<keyword evidence="5" id="KW-0804">Transcription</keyword>
<dbReference type="InterPro" id="IPR002178">
    <property type="entry name" value="PTS_EIIA_type-2_dom"/>
</dbReference>
<comment type="caution">
    <text evidence="9">The sequence shown here is derived from an EMBL/GenBank/DDBJ whole genome shotgun (WGS) entry which is preliminary data.</text>
</comment>
<dbReference type="EMBL" id="MPJW01000230">
    <property type="protein sequence ID" value="OLU37035.1"/>
    <property type="molecule type" value="Genomic_DNA"/>
</dbReference>
<dbReference type="PANTHER" id="PTHR30185">
    <property type="entry name" value="CRYPTIC BETA-GLUCOSIDE BGL OPERON ANTITERMINATOR"/>
    <property type="match status" value="1"/>
</dbReference>
<keyword evidence="2" id="KW-0677">Repeat</keyword>
<evidence type="ECO:0000256" key="1">
    <source>
        <dbReference type="ARBA" id="ARBA00022679"/>
    </source>
</evidence>
<dbReference type="InterPro" id="IPR013011">
    <property type="entry name" value="PTS_EIIB_2"/>
</dbReference>
<sequence>MKAKEKELLTLLYQNRDQFLTSQKMAWHLDLSERTVRTYIKRLSGEIEANGGKIIAKQGNGYQLILNNASAFENLVHSSKLENLYQKNSVDSAQERKDFILQKLLLENRAIDQYSLADQLCISESTLKKDFSILRPLLDSYSLSLINDSDGKLRISGNEENKRALIMDYFFRNAKFTSIREYIDHSGYFDDVPSETLLMIILDETRKENLILSDIMMQNVMVHLALSIKRIKSGLRLEKFSFKPGFNQASERRAAAKMIERLSDEIGMAFPEEEIAYLTLHMAVKTTDKGNREKPENLEREVVDVLQSFHDDGHWDFERDELLKQSLLDHLPPMIARLHQGIKQSNPLTESITNDEPALFNLVKTYFSKMPSLKGLSISDDEWAYLALHIMAAAERIAESSKLQVLVICATGYGSSQLLHSRLMKYFSNSIHIVSETGYFSLNDDILKGVDLIISSVNMGSVIFGVPFLHVSVFLTEDDVSRIQKFIDKRFKGPKSIGTCSGLSREKQSQIFHQYFSRKRFLIFDHSYTAEDIVDTLVSLMAHDEAENFTAHMKDQIRLRNKMGNVAFSDTVAVPHPAMPLAETAGFAVGIAPDGVYWDKEHPSIRFIILMSPSYRENEGLKEVTQAIVRLLEEDKRQENMLNNPTFEQFEAMFRPLIQ</sequence>
<organism evidence="9 10">
    <name type="scientific">Ileibacterium valens</name>
    <dbReference type="NCBI Taxonomy" id="1862668"/>
    <lineage>
        <taxon>Bacteria</taxon>
        <taxon>Bacillati</taxon>
        <taxon>Bacillota</taxon>
        <taxon>Erysipelotrichia</taxon>
        <taxon>Erysipelotrichales</taxon>
        <taxon>Erysipelotrichaceae</taxon>
        <taxon>Ileibacterium</taxon>
    </lineage>
</organism>
<dbReference type="GO" id="GO:0003677">
    <property type="term" value="F:DNA binding"/>
    <property type="evidence" value="ECO:0007669"/>
    <property type="project" value="InterPro"/>
</dbReference>
<dbReference type="InterPro" id="IPR036634">
    <property type="entry name" value="PRD_sf"/>
</dbReference>
<dbReference type="SUPFAM" id="SSF55804">
    <property type="entry name" value="Phoshotransferase/anion transport protein"/>
    <property type="match status" value="1"/>
</dbReference>
<dbReference type="PROSITE" id="PS51094">
    <property type="entry name" value="PTS_EIIA_TYPE_2"/>
    <property type="match status" value="1"/>
</dbReference>
<evidence type="ECO:0000259" key="7">
    <source>
        <dbReference type="PROSITE" id="PS51099"/>
    </source>
</evidence>